<feature type="region of interest" description="Disordered" evidence="2">
    <location>
        <begin position="595"/>
        <end position="634"/>
    </location>
</feature>
<feature type="coiled-coil region" evidence="1">
    <location>
        <begin position="497"/>
        <end position="531"/>
    </location>
</feature>
<keyword evidence="4" id="KW-1185">Reference proteome</keyword>
<proteinExistence type="predicted"/>
<evidence type="ECO:0000313" key="3">
    <source>
        <dbReference type="EMBL" id="KZV35430.1"/>
    </source>
</evidence>
<reference evidence="3 4" key="1">
    <citation type="journal article" date="2015" name="Proc. Natl. Acad. Sci. U.S.A.">
        <title>The resurrection genome of Boea hygrometrica: A blueprint for survival of dehydration.</title>
        <authorList>
            <person name="Xiao L."/>
            <person name="Yang G."/>
            <person name="Zhang L."/>
            <person name="Yang X."/>
            <person name="Zhao S."/>
            <person name="Ji Z."/>
            <person name="Zhou Q."/>
            <person name="Hu M."/>
            <person name="Wang Y."/>
            <person name="Chen M."/>
            <person name="Xu Y."/>
            <person name="Jin H."/>
            <person name="Xiao X."/>
            <person name="Hu G."/>
            <person name="Bao F."/>
            <person name="Hu Y."/>
            <person name="Wan P."/>
            <person name="Li L."/>
            <person name="Deng X."/>
            <person name="Kuang T."/>
            <person name="Xiang C."/>
            <person name="Zhu J.K."/>
            <person name="Oliver M.J."/>
            <person name="He Y."/>
        </authorList>
    </citation>
    <scope>NUCLEOTIDE SEQUENCE [LARGE SCALE GENOMIC DNA]</scope>
    <source>
        <strain evidence="4">cv. XS01</strain>
    </source>
</reference>
<protein>
    <submittedName>
        <fullName evidence="3">Uncharacterized protein</fullName>
    </submittedName>
</protein>
<dbReference type="Proteomes" id="UP000250235">
    <property type="component" value="Unassembled WGS sequence"/>
</dbReference>
<feature type="region of interest" description="Disordered" evidence="2">
    <location>
        <begin position="1"/>
        <end position="49"/>
    </location>
</feature>
<feature type="compositionally biased region" description="Basic and acidic residues" evidence="2">
    <location>
        <begin position="338"/>
        <end position="347"/>
    </location>
</feature>
<feature type="compositionally biased region" description="Low complexity" evidence="2">
    <location>
        <begin position="33"/>
        <end position="43"/>
    </location>
</feature>
<feature type="region of interest" description="Disordered" evidence="2">
    <location>
        <begin position="256"/>
        <end position="279"/>
    </location>
</feature>
<feature type="compositionally biased region" description="Basic residues" evidence="2">
    <location>
        <begin position="357"/>
        <end position="380"/>
    </location>
</feature>
<feature type="compositionally biased region" description="Polar residues" evidence="2">
    <location>
        <begin position="265"/>
        <end position="275"/>
    </location>
</feature>
<evidence type="ECO:0000256" key="1">
    <source>
        <dbReference type="SAM" id="Coils"/>
    </source>
</evidence>
<feature type="compositionally biased region" description="Basic and acidic residues" evidence="2">
    <location>
        <begin position="1"/>
        <end position="24"/>
    </location>
</feature>
<feature type="coiled-coil region" evidence="1">
    <location>
        <begin position="126"/>
        <end position="153"/>
    </location>
</feature>
<evidence type="ECO:0000313" key="4">
    <source>
        <dbReference type="Proteomes" id="UP000250235"/>
    </source>
</evidence>
<dbReference type="EMBL" id="KV004584">
    <property type="protein sequence ID" value="KZV35430.1"/>
    <property type="molecule type" value="Genomic_DNA"/>
</dbReference>
<sequence>MRIRSEKRPNRKNDKKVLVAEESNKNWADSDSDSTSSSSSSSDSEPEEVHCLMADQTTTEDEVFDFSNCEFTREDPINALNEMVHEYRKLSQTFVEIKAENNGLKNSSVESSSAQLEDTNSLKTELSKLMIENDLLRNRSSELKSENERLNEVMSSWTKSSVFLSKLHETQKPLNDKSGLGFCVGESSSEGTSTQSNLAYDKFKTMNFFKASVIHNAYESVKYDEQTSGQLNQKGKAGIRYIRPENSKPSWLKNRLEKDKAKAGSKSSVPNQSRLGSKKVKSVWRPDLTKFLEVMSEKCFNAHELIEEDLLCHFRFSWKNVQLVGDLGERMSKAEIMKSLKERRADPEGTSSSLSKGKMKAAAKGGEKRKKRHHEKKNTKSARATASVGPTSEPSGAVVKAPEQQTTEAPYVLLDTSAISFVAKPFGSVSLDFVRRLVLEQDFVLVKSVPDITALEAASLHLIIEWRGRDSLQPSTGELEDIRAEKDKEKESVLLELETTRAEAQSSKAQALRFEEEKKTLQAEVERLKVEAENSWQLGKEKFLKSKDFDILCSERASVFFEKGFNGCLAQFRANGYREEEHPALFLDVEKALADMPEDEDTEEGSSCREEAVDRQSGPRPESRFLRQSALEDI</sequence>
<dbReference type="AlphaFoldDB" id="A0A2Z7BT79"/>
<feature type="region of interest" description="Disordered" evidence="2">
    <location>
        <begin position="338"/>
        <end position="404"/>
    </location>
</feature>
<accession>A0A2Z7BT79</accession>
<keyword evidence="1" id="KW-0175">Coiled coil</keyword>
<organism evidence="3 4">
    <name type="scientific">Dorcoceras hygrometricum</name>
    <dbReference type="NCBI Taxonomy" id="472368"/>
    <lineage>
        <taxon>Eukaryota</taxon>
        <taxon>Viridiplantae</taxon>
        <taxon>Streptophyta</taxon>
        <taxon>Embryophyta</taxon>
        <taxon>Tracheophyta</taxon>
        <taxon>Spermatophyta</taxon>
        <taxon>Magnoliopsida</taxon>
        <taxon>eudicotyledons</taxon>
        <taxon>Gunneridae</taxon>
        <taxon>Pentapetalae</taxon>
        <taxon>asterids</taxon>
        <taxon>lamiids</taxon>
        <taxon>Lamiales</taxon>
        <taxon>Gesneriaceae</taxon>
        <taxon>Didymocarpoideae</taxon>
        <taxon>Trichosporeae</taxon>
        <taxon>Loxocarpinae</taxon>
        <taxon>Dorcoceras</taxon>
    </lineage>
</organism>
<name>A0A2Z7BT79_9LAMI</name>
<gene>
    <name evidence="3" type="ORF">F511_34945</name>
</gene>
<feature type="compositionally biased region" description="Polar residues" evidence="2">
    <location>
        <begin position="381"/>
        <end position="394"/>
    </location>
</feature>
<evidence type="ECO:0000256" key="2">
    <source>
        <dbReference type="SAM" id="MobiDB-lite"/>
    </source>
</evidence>